<dbReference type="EMBL" id="ML738657">
    <property type="protein sequence ID" value="KAE8160447.1"/>
    <property type="molecule type" value="Genomic_DNA"/>
</dbReference>
<keyword evidence="1" id="KW-0812">Transmembrane</keyword>
<name>A0A5N6UP85_ASPTM</name>
<evidence type="ECO:0000313" key="2">
    <source>
        <dbReference type="EMBL" id="KAE8160447.1"/>
    </source>
</evidence>
<evidence type="ECO:0000256" key="1">
    <source>
        <dbReference type="SAM" id="Phobius"/>
    </source>
</evidence>
<proteinExistence type="predicted"/>
<keyword evidence="1" id="KW-0472">Membrane</keyword>
<keyword evidence="1" id="KW-1133">Transmembrane helix</keyword>
<organism evidence="2 3">
    <name type="scientific">Aspergillus tamarii</name>
    <dbReference type="NCBI Taxonomy" id="41984"/>
    <lineage>
        <taxon>Eukaryota</taxon>
        <taxon>Fungi</taxon>
        <taxon>Dikarya</taxon>
        <taxon>Ascomycota</taxon>
        <taxon>Pezizomycotina</taxon>
        <taxon>Eurotiomycetes</taxon>
        <taxon>Eurotiomycetidae</taxon>
        <taxon>Eurotiales</taxon>
        <taxon>Aspergillaceae</taxon>
        <taxon>Aspergillus</taxon>
        <taxon>Aspergillus subgen. Circumdati</taxon>
    </lineage>
</organism>
<dbReference type="OrthoDB" id="541052at2759"/>
<gene>
    <name evidence="2" type="ORF">BDV40DRAFT_215812</name>
</gene>
<evidence type="ECO:0000313" key="3">
    <source>
        <dbReference type="Proteomes" id="UP000326950"/>
    </source>
</evidence>
<sequence length="106" mass="11851">MLTLVHLLIFHPFLFGLGLRLAFGLGVLVKMMRATPIATAPSLFSISKLVTIDPIPRTTANLQIHLPLYIVSQLCNVWWQQLITHTKALWPAIIGQSRKLCPLSPQ</sequence>
<protein>
    <submittedName>
        <fullName evidence="2">Uncharacterized protein</fullName>
    </submittedName>
</protein>
<keyword evidence="3" id="KW-1185">Reference proteome</keyword>
<reference evidence="2 3" key="1">
    <citation type="submission" date="2019-04" db="EMBL/GenBank/DDBJ databases">
        <title>Friends and foes A comparative genomics study of 23 Aspergillus species from section Flavi.</title>
        <authorList>
            <consortium name="DOE Joint Genome Institute"/>
            <person name="Kjaerbolling I."/>
            <person name="Vesth T."/>
            <person name="Frisvad J.C."/>
            <person name="Nybo J.L."/>
            <person name="Theobald S."/>
            <person name="Kildgaard S."/>
            <person name="Isbrandt T."/>
            <person name="Kuo A."/>
            <person name="Sato A."/>
            <person name="Lyhne E.K."/>
            <person name="Kogle M.E."/>
            <person name="Wiebenga A."/>
            <person name="Kun R.S."/>
            <person name="Lubbers R.J."/>
            <person name="Makela M.R."/>
            <person name="Barry K."/>
            <person name="Chovatia M."/>
            <person name="Clum A."/>
            <person name="Daum C."/>
            <person name="Haridas S."/>
            <person name="He G."/>
            <person name="LaButti K."/>
            <person name="Lipzen A."/>
            <person name="Mondo S."/>
            <person name="Riley R."/>
            <person name="Salamov A."/>
            <person name="Simmons B.A."/>
            <person name="Magnuson J.K."/>
            <person name="Henrissat B."/>
            <person name="Mortensen U.H."/>
            <person name="Larsen T.O."/>
            <person name="Devries R.P."/>
            <person name="Grigoriev I.V."/>
            <person name="Machida M."/>
            <person name="Baker S.E."/>
            <person name="Andersen M.R."/>
        </authorList>
    </citation>
    <scope>NUCLEOTIDE SEQUENCE [LARGE SCALE GENOMIC DNA]</scope>
    <source>
        <strain evidence="2 3">CBS 117626</strain>
    </source>
</reference>
<dbReference type="Proteomes" id="UP000326950">
    <property type="component" value="Unassembled WGS sequence"/>
</dbReference>
<dbReference type="AlphaFoldDB" id="A0A5N6UP85"/>
<accession>A0A5N6UP85</accession>
<feature type="transmembrane region" description="Helical" evidence="1">
    <location>
        <begin position="6"/>
        <end position="29"/>
    </location>
</feature>